<evidence type="ECO:0000313" key="1">
    <source>
        <dbReference type="EMBL" id="MDP0589536.1"/>
    </source>
</evidence>
<proteinExistence type="predicted"/>
<dbReference type="Gene3D" id="1.10.510.10">
    <property type="entry name" value="Transferase(Phosphotransferase) domain 1"/>
    <property type="match status" value="1"/>
</dbReference>
<evidence type="ECO:0008006" key="3">
    <source>
        <dbReference type="Google" id="ProtNLM"/>
    </source>
</evidence>
<dbReference type="EMBL" id="JASXSV010000016">
    <property type="protein sequence ID" value="MDP0589536.1"/>
    <property type="molecule type" value="Genomic_DNA"/>
</dbReference>
<gene>
    <name evidence="1" type="ORF">QS748_10245</name>
</gene>
<dbReference type="Proteomes" id="UP001178148">
    <property type="component" value="Unassembled WGS sequence"/>
</dbReference>
<keyword evidence="2" id="KW-1185">Reference proteome</keyword>
<comment type="caution">
    <text evidence="1">The sequence shown here is derived from an EMBL/GenBank/DDBJ whole genome shotgun (WGS) entry which is preliminary data.</text>
</comment>
<protein>
    <recommendedName>
        <fullName evidence="3">Toluene tolerance protein</fullName>
    </recommendedName>
</protein>
<name>A0AA90P021_9GAMM</name>
<dbReference type="SUPFAM" id="SSF56112">
    <property type="entry name" value="Protein kinase-like (PK-like)"/>
    <property type="match status" value="1"/>
</dbReference>
<dbReference type="AlphaFoldDB" id="A0AA90P021"/>
<accession>A0AA90P021</accession>
<dbReference type="InterPro" id="IPR011009">
    <property type="entry name" value="Kinase-like_dom_sf"/>
</dbReference>
<evidence type="ECO:0000313" key="2">
    <source>
        <dbReference type="Proteomes" id="UP001178148"/>
    </source>
</evidence>
<sequence length="209" mass="24414">MITLTENQYEALMTNARVIERDTYGPKVLHLTDGSYLKIFRRRNLLSWSLIQPYSLKFTANASVLKGIGILTVEVTETMNLPVPRKTAVRYQPLAGETIREIFRKGQLTHELIERLAGFINQLHQAGVYFRSLHFGNIILTPKNIFGLIDIADMRFFDRPLRQAEVIRNFRHMKRYIHDDFQCTEQFSQLLKSYSDSNNYLITPECLDR</sequence>
<organism evidence="1 2">
    <name type="scientific">Candidatus Endonucleibacter bathymodioli</name>
    <dbReference type="NCBI Taxonomy" id="539814"/>
    <lineage>
        <taxon>Bacteria</taxon>
        <taxon>Pseudomonadati</taxon>
        <taxon>Pseudomonadota</taxon>
        <taxon>Gammaproteobacteria</taxon>
        <taxon>Oceanospirillales</taxon>
        <taxon>Endozoicomonadaceae</taxon>
        <taxon>Candidatus Endonucleibacter</taxon>
    </lineage>
</organism>
<reference evidence="1 2" key="1">
    <citation type="journal article" date="2023" name="bioRxiv">
        <title>An intranuclear bacterial parasite of deep-sea mussels expresses apoptosis inhibitors acquired from its host.</title>
        <authorList>
            <person name="Gonzalez Porras M.A."/>
            <person name="Assie A."/>
            <person name="Tietjen M."/>
            <person name="Violette M."/>
            <person name="Kleiner M."/>
            <person name="Gruber-Vodicka H."/>
            <person name="Dubilier N."/>
            <person name="Leisch N."/>
        </authorList>
    </citation>
    <scope>NUCLEOTIDE SEQUENCE [LARGE SCALE GENOMIC DNA]</scope>
    <source>
        <strain evidence="1">IAP13</strain>
    </source>
</reference>